<accession>A0AAV4VNG7</accession>
<dbReference type="EMBL" id="BPLR01014840">
    <property type="protein sequence ID" value="GIY71678.1"/>
    <property type="molecule type" value="Genomic_DNA"/>
</dbReference>
<dbReference type="AlphaFoldDB" id="A0AAV4VNG7"/>
<evidence type="ECO:0000313" key="2">
    <source>
        <dbReference type="Proteomes" id="UP001054945"/>
    </source>
</evidence>
<organism evidence="1 2">
    <name type="scientific">Caerostris extrusa</name>
    <name type="common">Bark spider</name>
    <name type="synonym">Caerostris bankana</name>
    <dbReference type="NCBI Taxonomy" id="172846"/>
    <lineage>
        <taxon>Eukaryota</taxon>
        <taxon>Metazoa</taxon>
        <taxon>Ecdysozoa</taxon>
        <taxon>Arthropoda</taxon>
        <taxon>Chelicerata</taxon>
        <taxon>Arachnida</taxon>
        <taxon>Araneae</taxon>
        <taxon>Araneomorphae</taxon>
        <taxon>Entelegynae</taxon>
        <taxon>Araneoidea</taxon>
        <taxon>Araneidae</taxon>
        <taxon>Caerostris</taxon>
    </lineage>
</organism>
<comment type="caution">
    <text evidence="1">The sequence shown here is derived from an EMBL/GenBank/DDBJ whole genome shotgun (WGS) entry which is preliminary data.</text>
</comment>
<protein>
    <submittedName>
        <fullName evidence="1">Uncharacterized protein</fullName>
    </submittedName>
</protein>
<sequence>MLPIFNFISMWPFLENFKRKYPFYVREESHWMDEVLPSGKTFRNNITGFAYKMEEALKATSVFNQCHISIKMHSGVASF</sequence>
<dbReference type="Proteomes" id="UP001054945">
    <property type="component" value="Unassembled WGS sequence"/>
</dbReference>
<gene>
    <name evidence="1" type="ORF">CEXT_540621</name>
</gene>
<name>A0AAV4VNG7_CAEEX</name>
<reference evidence="1 2" key="1">
    <citation type="submission" date="2021-06" db="EMBL/GenBank/DDBJ databases">
        <title>Caerostris extrusa draft genome.</title>
        <authorList>
            <person name="Kono N."/>
            <person name="Arakawa K."/>
        </authorList>
    </citation>
    <scope>NUCLEOTIDE SEQUENCE [LARGE SCALE GENOMIC DNA]</scope>
</reference>
<keyword evidence="2" id="KW-1185">Reference proteome</keyword>
<proteinExistence type="predicted"/>
<evidence type="ECO:0000313" key="1">
    <source>
        <dbReference type="EMBL" id="GIY71678.1"/>
    </source>
</evidence>